<dbReference type="STRING" id="3218.A0A2K1INJ2"/>
<evidence type="ECO:0000256" key="10">
    <source>
        <dbReference type="ARBA" id="ARBA00061554"/>
    </source>
</evidence>
<gene>
    <name evidence="17" type="primary">LOC112275376</name>
    <name evidence="16" type="ORF">PHYPA_027171</name>
</gene>
<comment type="pathway">
    <text evidence="9">Isoprenoid biosynthesis; isopentenyl diphosphate biosynthesis via DXP pathway; isopentenyl diphosphate from 1-deoxy-D-xylulose 5-phosphate: step 5/6.</text>
</comment>
<dbReference type="EnsemblPlants" id="Pp3c22_14940V3.2">
    <property type="protein sequence ID" value="Pp3c22_14940V3.2"/>
    <property type="gene ID" value="Pp3c22_14940"/>
</dbReference>
<evidence type="ECO:0000256" key="11">
    <source>
        <dbReference type="ARBA" id="ARBA00067018"/>
    </source>
</evidence>
<dbReference type="Gramene" id="Pp3c22_14940V3.2">
    <property type="protein sequence ID" value="Pp3c22_14940V3.2"/>
    <property type="gene ID" value="Pp3c22_14940"/>
</dbReference>
<keyword evidence="6" id="KW-0411">Iron-sulfur</keyword>
<dbReference type="RefSeq" id="XP_024361474.1">
    <property type="nucleotide sequence ID" value="XM_024505706.2"/>
</dbReference>
<dbReference type="GO" id="GO:0005506">
    <property type="term" value="F:iron ion binding"/>
    <property type="evidence" value="ECO:0007669"/>
    <property type="project" value="InterPro"/>
</dbReference>
<reference evidence="16 18" key="2">
    <citation type="journal article" date="2018" name="Plant J.">
        <title>The Physcomitrella patens chromosome-scale assembly reveals moss genome structure and evolution.</title>
        <authorList>
            <person name="Lang D."/>
            <person name="Ullrich K.K."/>
            <person name="Murat F."/>
            <person name="Fuchs J."/>
            <person name="Jenkins J."/>
            <person name="Haas F.B."/>
            <person name="Piednoel M."/>
            <person name="Gundlach H."/>
            <person name="Van Bel M."/>
            <person name="Meyberg R."/>
            <person name="Vives C."/>
            <person name="Morata J."/>
            <person name="Symeonidi A."/>
            <person name="Hiss M."/>
            <person name="Muchero W."/>
            <person name="Kamisugi Y."/>
            <person name="Saleh O."/>
            <person name="Blanc G."/>
            <person name="Decker E.L."/>
            <person name="van Gessel N."/>
            <person name="Grimwood J."/>
            <person name="Hayes R.D."/>
            <person name="Graham S.W."/>
            <person name="Gunter L.E."/>
            <person name="McDaniel S.F."/>
            <person name="Hoernstein S.N.W."/>
            <person name="Larsson A."/>
            <person name="Li F.W."/>
            <person name="Perroud P.F."/>
            <person name="Phillips J."/>
            <person name="Ranjan P."/>
            <person name="Rokshar D.S."/>
            <person name="Rothfels C.J."/>
            <person name="Schneider L."/>
            <person name="Shu S."/>
            <person name="Stevenson D.W."/>
            <person name="Thummler F."/>
            <person name="Tillich M."/>
            <person name="Villarreal Aguilar J.C."/>
            <person name="Widiez T."/>
            <person name="Wong G.K."/>
            <person name="Wymore A."/>
            <person name="Zhang Y."/>
            <person name="Zimmer A.D."/>
            <person name="Quatrano R.S."/>
            <person name="Mayer K.F.X."/>
            <person name="Goodstein D."/>
            <person name="Casacuberta J.M."/>
            <person name="Vandepoele K."/>
            <person name="Reski R."/>
            <person name="Cuming A.C."/>
            <person name="Tuskan G.A."/>
            <person name="Maumus F."/>
            <person name="Salse J."/>
            <person name="Schmutz J."/>
            <person name="Rensing S.A."/>
        </authorList>
    </citation>
    <scope>NUCLEOTIDE SEQUENCE [LARGE SCALE GENOMIC DNA]</scope>
    <source>
        <strain evidence="17 18">cv. Gransden 2004</strain>
    </source>
</reference>
<dbReference type="Gramene" id="Pp3c22_14940V3.1">
    <property type="protein sequence ID" value="Pp3c22_14940V3.1"/>
    <property type="gene ID" value="Pp3c22_14940"/>
</dbReference>
<reference evidence="16 18" key="1">
    <citation type="journal article" date="2008" name="Science">
        <title>The Physcomitrella genome reveals evolutionary insights into the conquest of land by plants.</title>
        <authorList>
            <person name="Rensing S."/>
            <person name="Lang D."/>
            <person name="Zimmer A."/>
            <person name="Terry A."/>
            <person name="Salamov A."/>
            <person name="Shapiro H."/>
            <person name="Nishiyama T."/>
            <person name="Perroud P.-F."/>
            <person name="Lindquist E."/>
            <person name="Kamisugi Y."/>
            <person name="Tanahashi T."/>
            <person name="Sakakibara K."/>
            <person name="Fujita T."/>
            <person name="Oishi K."/>
            <person name="Shin-I T."/>
            <person name="Kuroki Y."/>
            <person name="Toyoda A."/>
            <person name="Suzuki Y."/>
            <person name="Hashimoto A."/>
            <person name="Yamaguchi K."/>
            <person name="Sugano A."/>
            <person name="Kohara Y."/>
            <person name="Fujiyama A."/>
            <person name="Anterola A."/>
            <person name="Aoki S."/>
            <person name="Ashton N."/>
            <person name="Barbazuk W.B."/>
            <person name="Barker E."/>
            <person name="Bennetzen J."/>
            <person name="Bezanilla M."/>
            <person name="Blankenship R."/>
            <person name="Cho S.H."/>
            <person name="Dutcher S."/>
            <person name="Estelle M."/>
            <person name="Fawcett J.A."/>
            <person name="Gundlach H."/>
            <person name="Hanada K."/>
            <person name="Heyl A."/>
            <person name="Hicks K.A."/>
            <person name="Hugh J."/>
            <person name="Lohr M."/>
            <person name="Mayer K."/>
            <person name="Melkozernov A."/>
            <person name="Murata T."/>
            <person name="Nelson D."/>
            <person name="Pils B."/>
            <person name="Prigge M."/>
            <person name="Reiss B."/>
            <person name="Renner T."/>
            <person name="Rombauts S."/>
            <person name="Rushton P."/>
            <person name="Sanderfoot A."/>
            <person name="Schween G."/>
            <person name="Shiu S.-H."/>
            <person name="Stueber K."/>
            <person name="Theodoulou F.L."/>
            <person name="Tu H."/>
            <person name="Van de Peer Y."/>
            <person name="Verrier P.J."/>
            <person name="Waters E."/>
            <person name="Wood A."/>
            <person name="Yang L."/>
            <person name="Cove D."/>
            <person name="Cuming A."/>
            <person name="Hasebe M."/>
            <person name="Lucas S."/>
            <person name="Mishler D.B."/>
            <person name="Reski R."/>
            <person name="Grigoriev I."/>
            <person name="Quatrano R.S."/>
            <person name="Boore J.L."/>
        </authorList>
    </citation>
    <scope>NUCLEOTIDE SEQUENCE [LARGE SCALE GENOMIC DNA]</scope>
    <source>
        <strain evidence="17 18">cv. Gransden 2004</strain>
    </source>
</reference>
<dbReference type="InterPro" id="IPR004588">
    <property type="entry name" value="IspG_bac-typ"/>
</dbReference>
<dbReference type="OMA" id="YCESTCK"/>
<dbReference type="FunFam" id="3.20.20.20:FF:000005">
    <property type="entry name" value="4-hydroxy-3-methylbut-2-en-1-yl diphosphate synthase (flavodoxin)"/>
    <property type="match status" value="1"/>
</dbReference>
<keyword evidence="7" id="KW-0414">Isoprene biosynthesis</keyword>
<dbReference type="FunFam" id="3.30.413.10:FF:000006">
    <property type="entry name" value="4-hydroxy-3-methylbut-2-en-1-yl diphosphate synthase (flavodoxin)"/>
    <property type="match status" value="1"/>
</dbReference>
<evidence type="ECO:0000313" key="17">
    <source>
        <dbReference type="EnsemblPlants" id="Pp3c22_14940V3.1"/>
    </source>
</evidence>
<dbReference type="AlphaFoldDB" id="A0A2K1INJ2"/>
<evidence type="ECO:0000256" key="3">
    <source>
        <dbReference type="ARBA" id="ARBA00022723"/>
    </source>
</evidence>
<dbReference type="SUPFAM" id="SSF56014">
    <property type="entry name" value="Nitrite and sulphite reductase 4Fe-4S domain-like"/>
    <property type="match status" value="1"/>
</dbReference>
<evidence type="ECO:0000259" key="14">
    <source>
        <dbReference type="Pfam" id="PF04551"/>
    </source>
</evidence>
<proteinExistence type="inferred from homology"/>
<evidence type="ECO:0000256" key="8">
    <source>
        <dbReference type="ARBA" id="ARBA00051119"/>
    </source>
</evidence>
<dbReference type="NCBIfam" id="TIGR00612">
    <property type="entry name" value="ispG_gcpE"/>
    <property type="match status" value="1"/>
</dbReference>
<dbReference type="GO" id="GO:0019288">
    <property type="term" value="P:isopentenyl diphosphate biosynthetic process, methylerythritol 4-phosphate pathway"/>
    <property type="evidence" value="ECO:0000318"/>
    <property type="project" value="GO_Central"/>
</dbReference>
<keyword evidence="18" id="KW-1185">Reference proteome</keyword>
<dbReference type="OrthoDB" id="429167at2759"/>
<dbReference type="InterPro" id="IPR058578">
    <property type="entry name" value="IspG_TIM"/>
</dbReference>
<keyword evidence="2" id="KW-0004">4Fe-4S</keyword>
<dbReference type="EnsemblPlants" id="Pp3c22_14940V3.1">
    <property type="protein sequence ID" value="Pp3c22_14940V3.1"/>
    <property type="gene ID" value="Pp3c22_14940"/>
</dbReference>
<dbReference type="Pfam" id="PF26540">
    <property type="entry name" value="GcpE_C"/>
    <property type="match status" value="1"/>
</dbReference>
<keyword evidence="4" id="KW-0560">Oxidoreductase</keyword>
<evidence type="ECO:0000256" key="2">
    <source>
        <dbReference type="ARBA" id="ARBA00022485"/>
    </source>
</evidence>
<organism evidence="16">
    <name type="scientific">Physcomitrium patens</name>
    <name type="common">Spreading-leaved earth moss</name>
    <name type="synonym">Physcomitrella patens</name>
    <dbReference type="NCBI Taxonomy" id="3218"/>
    <lineage>
        <taxon>Eukaryota</taxon>
        <taxon>Viridiplantae</taxon>
        <taxon>Streptophyta</taxon>
        <taxon>Embryophyta</taxon>
        <taxon>Bryophyta</taxon>
        <taxon>Bryophytina</taxon>
        <taxon>Bryopsida</taxon>
        <taxon>Funariidae</taxon>
        <taxon>Funariales</taxon>
        <taxon>Funariaceae</taxon>
        <taxon>Physcomitrium</taxon>
    </lineage>
</organism>
<feature type="domain" description="IspG TIM-barrel" evidence="14">
    <location>
        <begin position="97"/>
        <end position="366"/>
    </location>
</feature>
<keyword evidence="5" id="KW-0408">Iron</keyword>
<evidence type="ECO:0000313" key="18">
    <source>
        <dbReference type="Proteomes" id="UP000006727"/>
    </source>
</evidence>
<reference evidence="17" key="3">
    <citation type="submission" date="2020-12" db="UniProtKB">
        <authorList>
            <consortium name="EnsemblPlants"/>
        </authorList>
    </citation>
    <scope>IDENTIFICATION</scope>
</reference>
<dbReference type="EC" id="1.17.7.1" evidence="11"/>
<dbReference type="FunCoup" id="A0A2K1INJ2">
    <property type="interactions" value="1761"/>
</dbReference>
<dbReference type="PANTHER" id="PTHR30454">
    <property type="entry name" value="4-HYDROXY-3-METHYLBUT-2-EN-1-YL DIPHOSPHATE SYNTHASE"/>
    <property type="match status" value="1"/>
</dbReference>
<dbReference type="PANTHER" id="PTHR30454:SF0">
    <property type="entry name" value="4-HYDROXY-3-METHYLBUT-2-EN-1-YL DIPHOSPHATE SYNTHASE (FERREDOXIN), CHLOROPLASTIC"/>
    <property type="match status" value="1"/>
</dbReference>
<evidence type="ECO:0000256" key="13">
    <source>
        <dbReference type="ARBA" id="ARBA00083306"/>
    </source>
</evidence>
<evidence type="ECO:0000256" key="6">
    <source>
        <dbReference type="ARBA" id="ARBA00023014"/>
    </source>
</evidence>
<evidence type="ECO:0000256" key="9">
    <source>
        <dbReference type="ARBA" id="ARBA00060620"/>
    </source>
</evidence>
<dbReference type="Proteomes" id="UP000006727">
    <property type="component" value="Chromosome 22"/>
</dbReference>
<evidence type="ECO:0000256" key="12">
    <source>
        <dbReference type="ARBA" id="ARBA00072132"/>
    </source>
</evidence>
<dbReference type="InterPro" id="IPR058579">
    <property type="entry name" value="IspG_C"/>
</dbReference>
<evidence type="ECO:0000256" key="1">
    <source>
        <dbReference type="ARBA" id="ARBA00001966"/>
    </source>
</evidence>
<dbReference type="GO" id="GO:0046429">
    <property type="term" value="F:4-hydroxy-3-methylbut-2-en-1-yl diphosphate synthase activity (ferredoxin)"/>
    <property type="evidence" value="ECO:0000318"/>
    <property type="project" value="GO_Central"/>
</dbReference>
<dbReference type="InterPro" id="IPR011005">
    <property type="entry name" value="Dihydropteroate_synth-like_sf"/>
</dbReference>
<evidence type="ECO:0000256" key="4">
    <source>
        <dbReference type="ARBA" id="ARBA00023002"/>
    </source>
</evidence>
<protein>
    <recommendedName>
        <fullName evidence="12">4-hydroxy-3-methylbut-2-en-1-yl diphosphate synthase (ferredoxin), chloroplastic</fullName>
        <ecNumber evidence="11">1.17.7.1</ecNumber>
    </recommendedName>
    <alternativeName>
        <fullName evidence="13">1-hydroxy-2-methyl-2-(E)-butenyl 4-diphosphate synthase</fullName>
    </alternativeName>
</protein>
<dbReference type="GO" id="GO:0009507">
    <property type="term" value="C:chloroplast"/>
    <property type="evidence" value="ECO:0000318"/>
    <property type="project" value="GO_Central"/>
</dbReference>
<dbReference type="PIRSF" id="PIRSF037336">
    <property type="entry name" value="IspG_like"/>
    <property type="match status" value="1"/>
</dbReference>
<comment type="catalytic activity">
    <reaction evidence="8">
        <text>(2E)-4-hydroxy-3-methylbut-2-enyl diphosphate + 2 oxidized [2Fe-2S]-[ferredoxin] + H2O = 2-C-methyl-D-erythritol 2,4-cyclic diphosphate + 2 reduced [2Fe-2S]-[ferredoxin] + H(+)</text>
        <dbReference type="Rhea" id="RHEA:26119"/>
        <dbReference type="Rhea" id="RHEA-COMP:10000"/>
        <dbReference type="Rhea" id="RHEA-COMP:10001"/>
        <dbReference type="ChEBI" id="CHEBI:15377"/>
        <dbReference type="ChEBI" id="CHEBI:15378"/>
        <dbReference type="ChEBI" id="CHEBI:33737"/>
        <dbReference type="ChEBI" id="CHEBI:33738"/>
        <dbReference type="ChEBI" id="CHEBI:58483"/>
        <dbReference type="ChEBI" id="CHEBI:128753"/>
        <dbReference type="EC" id="1.17.7.1"/>
    </reaction>
</comment>
<sequence>MAASNVAMSKSILSSFSSSKKLDSIPGSLQQDMAVELAGTIKVHRNRTSRGQRIHVAGVRNIASELVEMEPASQDSQLLVSRKKYCEAVYAPVRRKTRTVNIGGVTLGSEHPIRVQTMTTTDTKDVKGTVDQVMRIADRGCDIVRITVQGRREADACYEIKNTLVQKGYDIPLVADIHFAPPIAMKVADCFDKIRINPGNFADRRAQFEKLSYTEADYQEELRHIEEVFTPLVEKCKKLGRAIRIGTNHGSLSDRIMSYYGDSPRGMVESAFEFARICRKHDFHNFLFSMKASNPVVMVQAYRLLVSEMYVNDWDYPLHLGVTEAGEGEDGRMKSAIGIGALLQDGLGDTIRVSLTEAPEEEIDPCTKLANLGMKISAEQKGVPEFQEKHRRYFDFQRRTGQLPLQKEEELVDYRNVLHRDGSVLLSVTLDQLKSPEFLYKNLATKLIIGMPYKDLATVDTILLNKLPAVEDMDSRLAVKRLIDIGIGVLVPLVEQLAKPLPHAMVLATLDEISSGFHKELPAGTRLAVTLRGDEPEEQLAILKDLDLIMLLHYLPEGDERSSRVHASRRLFEYLQTNTLNFPVIHHIKFPANINRDELVIKAGSEVGAMLVDGLGDGVLLEASDLDFDFLRKSSFGMLQGCRMRNTKTEYVSCPSCGRTLFDLQDVSAEIREKTDHLPGVSIAIMGCIVNGPGEMADADFGYVGGAPGKIDLYVGKEVVRRGIAMEKATDELIRLIKEHGRWVDPEPTEA</sequence>
<evidence type="ECO:0000313" key="16">
    <source>
        <dbReference type="EMBL" id="PNR30855.1"/>
    </source>
</evidence>
<dbReference type="PaxDb" id="3218-PP1S71_230V6.1"/>
<dbReference type="HAMAP" id="MF_00159">
    <property type="entry name" value="IspG"/>
    <property type="match status" value="1"/>
</dbReference>
<dbReference type="KEGG" id="ppp:112275376"/>
<comment type="similarity">
    <text evidence="10">Belongs to the IspG family.</text>
</comment>
<evidence type="ECO:0000256" key="7">
    <source>
        <dbReference type="ARBA" id="ARBA00023229"/>
    </source>
</evidence>
<dbReference type="GO" id="GO:0016114">
    <property type="term" value="P:terpenoid biosynthetic process"/>
    <property type="evidence" value="ECO:0007669"/>
    <property type="project" value="InterPro"/>
</dbReference>
<dbReference type="Gene3D" id="3.30.413.10">
    <property type="entry name" value="Sulfite Reductase Hemoprotein, domain 1"/>
    <property type="match status" value="1"/>
</dbReference>
<dbReference type="InterPro" id="IPR045854">
    <property type="entry name" value="NO2/SO3_Rdtase_4Fe4S_sf"/>
</dbReference>
<dbReference type="Gene3D" id="3.20.20.20">
    <property type="entry name" value="Dihydropteroate synthase-like"/>
    <property type="match status" value="1"/>
</dbReference>
<accession>A0A2K1INJ2</accession>
<dbReference type="GeneID" id="112275376"/>
<evidence type="ECO:0000259" key="15">
    <source>
        <dbReference type="Pfam" id="PF26540"/>
    </source>
</evidence>
<dbReference type="GO" id="GO:0051539">
    <property type="term" value="F:4 iron, 4 sulfur cluster binding"/>
    <property type="evidence" value="ECO:0007669"/>
    <property type="project" value="UniProtKB-KW"/>
</dbReference>
<comment type="cofactor">
    <cofactor evidence="1">
        <name>[4Fe-4S] cluster</name>
        <dbReference type="ChEBI" id="CHEBI:49883"/>
    </cofactor>
</comment>
<keyword evidence="3" id="KW-0479">Metal-binding</keyword>
<dbReference type="Pfam" id="PF04551">
    <property type="entry name" value="GcpE"/>
    <property type="match status" value="1"/>
</dbReference>
<name>A0A2K1INJ2_PHYPA</name>
<evidence type="ECO:0000256" key="5">
    <source>
        <dbReference type="ARBA" id="ARBA00023004"/>
    </source>
</evidence>
<dbReference type="EMBL" id="ABEU02000022">
    <property type="protein sequence ID" value="PNR30855.1"/>
    <property type="molecule type" value="Genomic_DNA"/>
</dbReference>
<dbReference type="InterPro" id="IPR017178">
    <property type="entry name" value="IspG_atypical"/>
</dbReference>
<feature type="domain" description="IspG C-terminal" evidence="15">
    <location>
        <begin position="650"/>
        <end position="738"/>
    </location>
</feature>